<dbReference type="GO" id="GO:0009089">
    <property type="term" value="P:lysine biosynthetic process via diaminopimelate"/>
    <property type="evidence" value="ECO:0007669"/>
    <property type="project" value="UniProtKB-UniRule"/>
</dbReference>
<keyword evidence="5 12" id="KW-0457">Lysine biosynthesis</keyword>
<dbReference type="PRINTS" id="PR01179">
    <property type="entry name" value="ODADCRBXLASE"/>
</dbReference>
<evidence type="ECO:0000256" key="9">
    <source>
        <dbReference type="ARBA" id="ARBA00060983"/>
    </source>
</evidence>
<dbReference type="SUPFAM" id="SSF50621">
    <property type="entry name" value="Alanine racemase C-terminal domain-like"/>
    <property type="match status" value="1"/>
</dbReference>
<evidence type="ECO:0000256" key="11">
    <source>
        <dbReference type="ARBA" id="ARBA00074972"/>
    </source>
</evidence>
<dbReference type="GO" id="GO:0008836">
    <property type="term" value="F:diaminopimelate decarboxylase activity"/>
    <property type="evidence" value="ECO:0007669"/>
    <property type="project" value="UniProtKB-UniRule"/>
</dbReference>
<keyword evidence="17" id="KW-1185">Reference proteome</keyword>
<dbReference type="PANTHER" id="PTHR43727:SF2">
    <property type="entry name" value="GROUP IV DECARBOXYLASE"/>
    <property type="match status" value="1"/>
</dbReference>
<dbReference type="EMBL" id="JAEAGR010000007">
    <property type="protein sequence ID" value="MBH1940961.1"/>
    <property type="molecule type" value="Genomic_DNA"/>
</dbReference>
<feature type="binding site" evidence="12">
    <location>
        <begin position="278"/>
        <end position="281"/>
    </location>
    <ligand>
        <name>pyridoxal 5'-phosphate</name>
        <dbReference type="ChEBI" id="CHEBI:597326"/>
    </ligand>
</feature>
<dbReference type="SUPFAM" id="SSF51419">
    <property type="entry name" value="PLP-binding barrel"/>
    <property type="match status" value="1"/>
</dbReference>
<feature type="binding site" evidence="12">
    <location>
        <position position="377"/>
    </location>
    <ligand>
        <name>pyridoxal 5'-phosphate</name>
        <dbReference type="ChEBI" id="CHEBI:597326"/>
    </ligand>
</feature>
<evidence type="ECO:0000256" key="10">
    <source>
        <dbReference type="ARBA" id="ARBA00066427"/>
    </source>
</evidence>
<organism evidence="16 17">
    <name type="scientific">Mobilitalea sibirica</name>
    <dbReference type="NCBI Taxonomy" id="1462919"/>
    <lineage>
        <taxon>Bacteria</taxon>
        <taxon>Bacillati</taxon>
        <taxon>Bacillota</taxon>
        <taxon>Clostridia</taxon>
        <taxon>Lachnospirales</taxon>
        <taxon>Lachnospiraceae</taxon>
        <taxon>Mobilitalea</taxon>
    </lineage>
</organism>
<dbReference type="UniPathway" id="UPA00034">
    <property type="reaction ID" value="UER00027"/>
</dbReference>
<evidence type="ECO:0000256" key="3">
    <source>
        <dbReference type="ARBA" id="ARBA00022793"/>
    </source>
</evidence>
<dbReference type="CDD" id="cd06828">
    <property type="entry name" value="PLPDE_III_DapDC"/>
    <property type="match status" value="1"/>
</dbReference>
<comment type="caution">
    <text evidence="16">The sequence shown here is derived from an EMBL/GenBank/DDBJ whole genome shotgun (WGS) entry which is preliminary data.</text>
</comment>
<protein>
    <recommendedName>
        <fullName evidence="11 12">Diaminopimelate decarboxylase</fullName>
        <shortName evidence="12">DAP decarboxylase</shortName>
        <shortName evidence="12">DAPDC</shortName>
        <ecNumber evidence="10 12">4.1.1.20</ecNumber>
    </recommendedName>
</protein>
<comment type="pathway">
    <text evidence="8 12 14">Amino-acid biosynthesis; L-lysine biosynthesis via DAP pathway; L-lysine from DL-2,6-diaminopimelate: step 1/1.</text>
</comment>
<dbReference type="InterPro" id="IPR002986">
    <property type="entry name" value="DAP_deCOOHase_LysA"/>
</dbReference>
<dbReference type="AlphaFoldDB" id="A0A8J7HBD5"/>
<evidence type="ECO:0000259" key="15">
    <source>
        <dbReference type="Pfam" id="PF02784"/>
    </source>
</evidence>
<dbReference type="InterPro" id="IPR000183">
    <property type="entry name" value="Orn/DAP/Arg_de-COase"/>
</dbReference>
<evidence type="ECO:0000313" key="16">
    <source>
        <dbReference type="EMBL" id="MBH1940961.1"/>
    </source>
</evidence>
<dbReference type="EC" id="4.1.1.20" evidence="10 12"/>
<evidence type="ECO:0000256" key="1">
    <source>
        <dbReference type="ARBA" id="ARBA00001933"/>
    </source>
</evidence>
<evidence type="ECO:0000256" key="4">
    <source>
        <dbReference type="ARBA" id="ARBA00022898"/>
    </source>
</evidence>
<dbReference type="Proteomes" id="UP000623269">
    <property type="component" value="Unassembled WGS sequence"/>
</dbReference>
<comment type="similarity">
    <text evidence="9 12">Belongs to the Orn/Lys/Arg decarboxylase class-II family. LysA subfamily.</text>
</comment>
<comment type="cofactor">
    <cofactor evidence="1 12 13 14">
        <name>pyridoxal 5'-phosphate</name>
        <dbReference type="ChEBI" id="CHEBI:597326"/>
    </cofactor>
</comment>
<dbReference type="FunFam" id="2.40.37.10:FF:000003">
    <property type="entry name" value="Diaminopimelate decarboxylase"/>
    <property type="match status" value="1"/>
</dbReference>
<keyword evidence="4 12" id="KW-0663">Pyridoxal phosphate</keyword>
<feature type="binding site" evidence="12">
    <location>
        <position position="281"/>
    </location>
    <ligand>
        <name>substrate</name>
    </ligand>
</feature>
<evidence type="ECO:0000313" key="17">
    <source>
        <dbReference type="Proteomes" id="UP000623269"/>
    </source>
</evidence>
<evidence type="ECO:0000256" key="2">
    <source>
        <dbReference type="ARBA" id="ARBA00022605"/>
    </source>
</evidence>
<keyword evidence="3 12" id="KW-0210">Decarboxylase</keyword>
<feature type="binding site" evidence="12">
    <location>
        <position position="322"/>
    </location>
    <ligand>
        <name>substrate</name>
    </ligand>
</feature>
<comment type="subunit">
    <text evidence="12">Homodimer.</text>
</comment>
<evidence type="ECO:0000256" key="7">
    <source>
        <dbReference type="ARBA" id="ARBA00050464"/>
    </source>
</evidence>
<dbReference type="GO" id="GO:0030170">
    <property type="term" value="F:pyridoxal phosphate binding"/>
    <property type="evidence" value="ECO:0007669"/>
    <property type="project" value="UniProtKB-UniRule"/>
</dbReference>
<evidence type="ECO:0000256" key="12">
    <source>
        <dbReference type="HAMAP-Rule" id="MF_02120"/>
    </source>
</evidence>
<accession>A0A8J7HBD5</accession>
<keyword evidence="2 12" id="KW-0028">Amino-acid biosynthesis</keyword>
<dbReference type="FunFam" id="3.20.20.10:FF:000003">
    <property type="entry name" value="Diaminopimelate decarboxylase"/>
    <property type="match status" value="1"/>
</dbReference>
<evidence type="ECO:0000256" key="13">
    <source>
        <dbReference type="PIRSR" id="PIRSR600183-50"/>
    </source>
</evidence>
<comment type="function">
    <text evidence="12">Specifically catalyzes the decarboxylation of meso-diaminopimelate (meso-DAP) to L-lysine.</text>
</comment>
<gene>
    <name evidence="12 16" type="primary">lysA</name>
    <name evidence="16" type="ORF">I5677_08670</name>
</gene>
<dbReference type="PANTHER" id="PTHR43727">
    <property type="entry name" value="DIAMINOPIMELATE DECARBOXYLASE"/>
    <property type="match status" value="1"/>
</dbReference>
<evidence type="ECO:0000256" key="6">
    <source>
        <dbReference type="ARBA" id="ARBA00023239"/>
    </source>
</evidence>
<dbReference type="Gene3D" id="3.20.20.10">
    <property type="entry name" value="Alanine racemase"/>
    <property type="match status" value="1"/>
</dbReference>
<dbReference type="HAMAP" id="MF_02120">
    <property type="entry name" value="LysA"/>
    <property type="match status" value="1"/>
</dbReference>
<keyword evidence="6 12" id="KW-0456">Lyase</keyword>
<sequence length="419" mass="47237">MIKAPYIYYKEKQLMMEEVRVEDIIKETGTPTYLYSKGSLLNQLKQLKEAFGNTKLLICYSMKVCHNINIANVFVENGCGVDIVSGGELYRAIKAGADPKKIVYSGVAKTEKEIREAIEADILMFNVESEQELTRINNIAASKNKKVSISLRINPGVDAKTHPYITTGMKENKFGIDSEMGVNIYKKAMQMEHVEVIGIDLHIGSQLLDVAPYGEAMKIVADYVRQLRSMNIPIQYVDIGGGIGIPYKEEQASPDLNEYARLITEPFQDMPDITFVLEPGRFLVAQAGLLITEVQYIKDNSYDKRFVIIDSGMHHLIRPSLYQSYHNIIPVIQKEKSMNTVDVVGPICESTDFLAKDRQMEEVTQGDLLAVTDAGAYGIVMSSHYNSHSRPVEVLVEENDYKIIRRRETYEDLLSGEII</sequence>
<dbReference type="PRINTS" id="PR01181">
    <property type="entry name" value="DAPDCRBXLASE"/>
</dbReference>
<evidence type="ECO:0000256" key="5">
    <source>
        <dbReference type="ARBA" id="ARBA00023154"/>
    </source>
</evidence>
<name>A0A8J7HBD5_9FIRM</name>
<proteinExistence type="inferred from homology"/>
<feature type="binding site" evidence="12">
    <location>
        <position position="349"/>
    </location>
    <ligand>
        <name>substrate</name>
    </ligand>
</feature>
<dbReference type="Pfam" id="PF02784">
    <property type="entry name" value="Orn_Arg_deC_N"/>
    <property type="match status" value="1"/>
</dbReference>
<dbReference type="InterPro" id="IPR009006">
    <property type="entry name" value="Ala_racemase/Decarboxylase_C"/>
</dbReference>
<dbReference type="RefSeq" id="WP_197661182.1">
    <property type="nucleotide sequence ID" value="NZ_JAEAGR010000007.1"/>
</dbReference>
<feature type="domain" description="Orn/DAP/Arg decarboxylase 2 N-terminal" evidence="15">
    <location>
        <begin position="39"/>
        <end position="285"/>
    </location>
</feature>
<feature type="binding site" evidence="12">
    <location>
        <position position="242"/>
    </location>
    <ligand>
        <name>pyridoxal 5'-phosphate</name>
        <dbReference type="ChEBI" id="CHEBI:597326"/>
    </ligand>
</feature>
<feature type="active site" description="Proton donor" evidence="13">
    <location>
        <position position="348"/>
    </location>
</feature>
<dbReference type="InterPro" id="IPR022644">
    <property type="entry name" value="De-COase2_N"/>
</dbReference>
<dbReference type="PROSITE" id="PS00879">
    <property type="entry name" value="ODR_DC_2_2"/>
    <property type="match status" value="1"/>
</dbReference>
<comment type="catalytic activity">
    <reaction evidence="7 12 14">
        <text>meso-2,6-diaminopimelate + H(+) = L-lysine + CO2</text>
        <dbReference type="Rhea" id="RHEA:15101"/>
        <dbReference type="ChEBI" id="CHEBI:15378"/>
        <dbReference type="ChEBI" id="CHEBI:16526"/>
        <dbReference type="ChEBI" id="CHEBI:32551"/>
        <dbReference type="ChEBI" id="CHEBI:57791"/>
        <dbReference type="EC" id="4.1.1.20"/>
    </reaction>
</comment>
<feature type="modified residue" description="N6-(pyridoxal phosphate)lysine" evidence="12 13">
    <location>
        <position position="63"/>
    </location>
</feature>
<dbReference type="NCBIfam" id="TIGR01048">
    <property type="entry name" value="lysA"/>
    <property type="match status" value="1"/>
</dbReference>
<dbReference type="InterPro" id="IPR022657">
    <property type="entry name" value="De-COase2_CS"/>
</dbReference>
<dbReference type="InterPro" id="IPR029066">
    <property type="entry name" value="PLP-binding_barrel"/>
</dbReference>
<evidence type="ECO:0000256" key="8">
    <source>
        <dbReference type="ARBA" id="ARBA00060643"/>
    </source>
</evidence>
<feature type="binding site" evidence="12">
    <location>
        <position position="377"/>
    </location>
    <ligand>
        <name>substrate</name>
    </ligand>
</feature>
<dbReference type="Gene3D" id="2.40.37.10">
    <property type="entry name" value="Lyase, Ornithine Decarboxylase, Chain A, domain 1"/>
    <property type="match status" value="1"/>
</dbReference>
<reference evidence="16" key="1">
    <citation type="submission" date="2020-12" db="EMBL/GenBank/DDBJ databases">
        <title>M. sibirica DSM 26468T genome.</title>
        <authorList>
            <person name="Thieme N."/>
            <person name="Rettenmaier R."/>
            <person name="Zverlov V."/>
            <person name="Liebl W."/>
        </authorList>
    </citation>
    <scope>NUCLEOTIDE SEQUENCE</scope>
    <source>
        <strain evidence="16">DSM 26468</strain>
    </source>
</reference>
<evidence type="ECO:0000256" key="14">
    <source>
        <dbReference type="RuleBase" id="RU003738"/>
    </source>
</evidence>
<feature type="binding site" evidence="12">
    <location>
        <position position="318"/>
    </location>
    <ligand>
        <name>substrate</name>
    </ligand>
</feature>